<protein>
    <recommendedName>
        <fullName evidence="4">Ricin B lectin domain-containing protein</fullName>
    </recommendedName>
</protein>
<dbReference type="RefSeq" id="XP_024334098.1">
    <property type="nucleotide sequence ID" value="XM_024477973.1"/>
</dbReference>
<dbReference type="EMBL" id="KZ110609">
    <property type="protein sequence ID" value="OSX57304.1"/>
    <property type="molecule type" value="Genomic_DNA"/>
</dbReference>
<dbReference type="InterPro" id="IPR035992">
    <property type="entry name" value="Ricin_B-like_lectins"/>
</dbReference>
<organism evidence="2 3">
    <name type="scientific">Postia placenta MAD-698-R-SB12</name>
    <dbReference type="NCBI Taxonomy" id="670580"/>
    <lineage>
        <taxon>Eukaryota</taxon>
        <taxon>Fungi</taxon>
        <taxon>Dikarya</taxon>
        <taxon>Basidiomycota</taxon>
        <taxon>Agaricomycotina</taxon>
        <taxon>Agaricomycetes</taxon>
        <taxon>Polyporales</taxon>
        <taxon>Adustoporiaceae</taxon>
        <taxon>Rhodonia</taxon>
    </lineage>
</organism>
<evidence type="ECO:0000313" key="3">
    <source>
        <dbReference type="Proteomes" id="UP000194127"/>
    </source>
</evidence>
<proteinExistence type="predicted"/>
<sequence length="208" mass="23336">MVDGFVSLAKGIYTIINLEHASRVKLRDASDRESAINCARYVLDEPVPEVEKWIIELGSGYGHRIKNKFHSVYIIGRQYFPPGSEVVSHSEIITWWQIQSHQLPSEVVYIIRPPGSIQNLCWSLEQIDDGTPVCLKEFQNRNSQMWKLIPEVAPDTASTQGITLPPNPSIAWDHVHDQDYFAPHTECDHSGPQPSGGVGNSDYFAPGL</sequence>
<dbReference type="Proteomes" id="UP000194127">
    <property type="component" value="Unassembled WGS sequence"/>
</dbReference>
<keyword evidence="3" id="KW-1185">Reference proteome</keyword>
<name>A0A1X6MLL8_9APHY</name>
<evidence type="ECO:0008006" key="4">
    <source>
        <dbReference type="Google" id="ProtNLM"/>
    </source>
</evidence>
<gene>
    <name evidence="2" type="ORF">POSPLADRAFT_1041778</name>
</gene>
<feature type="region of interest" description="Disordered" evidence="1">
    <location>
        <begin position="184"/>
        <end position="208"/>
    </location>
</feature>
<reference evidence="2 3" key="1">
    <citation type="submission" date="2017-04" db="EMBL/GenBank/DDBJ databases">
        <title>Genome Sequence of the Model Brown-Rot Fungus Postia placenta SB12.</title>
        <authorList>
            <consortium name="DOE Joint Genome Institute"/>
            <person name="Gaskell J."/>
            <person name="Kersten P."/>
            <person name="Larrondo L.F."/>
            <person name="Canessa P."/>
            <person name="Martinez D."/>
            <person name="Hibbett D."/>
            <person name="Schmoll M."/>
            <person name="Kubicek C.P."/>
            <person name="Martinez A.T."/>
            <person name="Yadav J."/>
            <person name="Master E."/>
            <person name="Magnuson J.K."/>
            <person name="James T."/>
            <person name="Yaver D."/>
            <person name="Berka R."/>
            <person name="Labutti K."/>
            <person name="Lipzen A."/>
            <person name="Aerts A."/>
            <person name="Barry K."/>
            <person name="Henrissat B."/>
            <person name="Blanchette R."/>
            <person name="Grigoriev I."/>
            <person name="Cullen D."/>
        </authorList>
    </citation>
    <scope>NUCLEOTIDE SEQUENCE [LARGE SCALE GENOMIC DNA]</scope>
    <source>
        <strain evidence="2 3">MAD-698-R-SB12</strain>
    </source>
</reference>
<dbReference type="SUPFAM" id="SSF50370">
    <property type="entry name" value="Ricin B-like lectins"/>
    <property type="match status" value="1"/>
</dbReference>
<dbReference type="Gene3D" id="2.80.10.50">
    <property type="match status" value="1"/>
</dbReference>
<dbReference type="GeneID" id="36322923"/>
<dbReference type="AlphaFoldDB" id="A0A1X6MLL8"/>
<dbReference type="OrthoDB" id="10648542at2759"/>
<evidence type="ECO:0000313" key="2">
    <source>
        <dbReference type="EMBL" id="OSX57304.1"/>
    </source>
</evidence>
<evidence type="ECO:0000256" key="1">
    <source>
        <dbReference type="SAM" id="MobiDB-lite"/>
    </source>
</evidence>
<accession>A0A1X6MLL8</accession>